<evidence type="ECO:0000256" key="1">
    <source>
        <dbReference type="ARBA" id="ARBA00004651"/>
    </source>
</evidence>
<dbReference type="Pfam" id="PF00664">
    <property type="entry name" value="ABC_membrane"/>
    <property type="match status" value="1"/>
</dbReference>
<dbReference type="InterPro" id="IPR036640">
    <property type="entry name" value="ABC1_TM_sf"/>
</dbReference>
<evidence type="ECO:0000313" key="11">
    <source>
        <dbReference type="Proteomes" id="UP000029518"/>
    </source>
</evidence>
<evidence type="ECO:0000256" key="3">
    <source>
        <dbReference type="ARBA" id="ARBA00022741"/>
    </source>
</evidence>
<keyword evidence="11" id="KW-1185">Reference proteome</keyword>
<feature type="domain" description="ABC transporter" evidence="8">
    <location>
        <begin position="326"/>
        <end position="547"/>
    </location>
</feature>
<evidence type="ECO:0000256" key="4">
    <source>
        <dbReference type="ARBA" id="ARBA00022840"/>
    </source>
</evidence>
<dbReference type="CDD" id="cd07346">
    <property type="entry name" value="ABC_6TM_exporters"/>
    <property type="match status" value="1"/>
</dbReference>
<dbReference type="RefSeq" id="WP_042211222.1">
    <property type="nucleotide sequence ID" value="NZ_CP009285.1"/>
</dbReference>
<gene>
    <name evidence="10" type="ORF">PBOR_08465</name>
</gene>
<reference evidence="10" key="1">
    <citation type="submission" date="2014-08" db="EMBL/GenBank/DDBJ databases">
        <title>Comparative genomics of the Paenibacillus odorifer group.</title>
        <authorList>
            <person name="den Bakker H.C."/>
            <person name="Tsai Y.-C.Y.-C."/>
            <person name="Martin N."/>
            <person name="Korlach J."/>
            <person name="Wiedmann M."/>
        </authorList>
    </citation>
    <scope>NUCLEOTIDE SEQUENCE [LARGE SCALE GENOMIC DNA]</scope>
    <source>
        <strain evidence="10">DSM 13188</strain>
    </source>
</reference>
<feature type="transmembrane region" description="Helical" evidence="7">
    <location>
        <begin position="249"/>
        <end position="267"/>
    </location>
</feature>
<feature type="domain" description="ABC transmembrane type-1" evidence="9">
    <location>
        <begin position="20"/>
        <end position="284"/>
    </location>
</feature>
<keyword evidence="2 7" id="KW-0812">Transmembrane</keyword>
<dbReference type="Pfam" id="PF00005">
    <property type="entry name" value="ABC_tran"/>
    <property type="match status" value="1"/>
</dbReference>
<feature type="transmembrane region" description="Helical" evidence="7">
    <location>
        <begin position="12"/>
        <end position="34"/>
    </location>
</feature>
<dbReference type="GO" id="GO:0016887">
    <property type="term" value="F:ATP hydrolysis activity"/>
    <property type="evidence" value="ECO:0007669"/>
    <property type="project" value="InterPro"/>
</dbReference>
<dbReference type="SUPFAM" id="SSF90123">
    <property type="entry name" value="ABC transporter transmembrane region"/>
    <property type="match status" value="1"/>
</dbReference>
<evidence type="ECO:0000256" key="6">
    <source>
        <dbReference type="ARBA" id="ARBA00023136"/>
    </source>
</evidence>
<dbReference type="PANTHER" id="PTHR43394:SF1">
    <property type="entry name" value="ATP-BINDING CASSETTE SUB-FAMILY B MEMBER 10, MITOCHONDRIAL"/>
    <property type="match status" value="1"/>
</dbReference>
<dbReference type="GO" id="GO:0005524">
    <property type="term" value="F:ATP binding"/>
    <property type="evidence" value="ECO:0007669"/>
    <property type="project" value="UniProtKB-KW"/>
</dbReference>
<dbReference type="EMBL" id="CP009285">
    <property type="protein sequence ID" value="AIQ56959.1"/>
    <property type="molecule type" value="Genomic_DNA"/>
</dbReference>
<evidence type="ECO:0000259" key="8">
    <source>
        <dbReference type="PROSITE" id="PS50893"/>
    </source>
</evidence>
<comment type="subcellular location">
    <subcellularLocation>
        <location evidence="1">Cell membrane</location>
        <topology evidence="1">Multi-pass membrane protein</topology>
    </subcellularLocation>
</comment>
<dbReference type="AlphaFoldDB" id="A0A089MKA0"/>
<dbReference type="InterPro" id="IPR017871">
    <property type="entry name" value="ABC_transporter-like_CS"/>
</dbReference>
<keyword evidence="3" id="KW-0547">Nucleotide-binding</keyword>
<dbReference type="Proteomes" id="UP000029518">
    <property type="component" value="Chromosome"/>
</dbReference>
<name>A0A089MKA0_PAEBO</name>
<dbReference type="PROSITE" id="PS00211">
    <property type="entry name" value="ABC_TRANSPORTER_1"/>
    <property type="match status" value="1"/>
</dbReference>
<dbReference type="OrthoDB" id="9770415at2"/>
<dbReference type="InterPro" id="IPR003439">
    <property type="entry name" value="ABC_transporter-like_ATP-bd"/>
</dbReference>
<dbReference type="Gene3D" id="1.20.1560.10">
    <property type="entry name" value="ABC transporter type 1, transmembrane domain"/>
    <property type="match status" value="1"/>
</dbReference>
<accession>A0A089MKA0</accession>
<evidence type="ECO:0000259" key="9">
    <source>
        <dbReference type="PROSITE" id="PS50929"/>
    </source>
</evidence>
<dbReference type="GO" id="GO:0005886">
    <property type="term" value="C:plasma membrane"/>
    <property type="evidence" value="ECO:0007669"/>
    <property type="project" value="UniProtKB-SubCell"/>
</dbReference>
<dbReference type="SMART" id="SM00382">
    <property type="entry name" value="AAA"/>
    <property type="match status" value="1"/>
</dbReference>
<dbReference type="KEGG" id="pbd:PBOR_08465"/>
<protein>
    <recommendedName>
        <fullName evidence="12">ABC transporter ATP-binding protein</fullName>
    </recommendedName>
</protein>
<dbReference type="SUPFAM" id="SSF52540">
    <property type="entry name" value="P-loop containing nucleoside triphosphate hydrolases"/>
    <property type="match status" value="1"/>
</dbReference>
<evidence type="ECO:0000256" key="5">
    <source>
        <dbReference type="ARBA" id="ARBA00022989"/>
    </source>
</evidence>
<keyword evidence="4" id="KW-0067">ATP-binding</keyword>
<feature type="transmembrane region" description="Helical" evidence="7">
    <location>
        <begin position="145"/>
        <end position="173"/>
    </location>
</feature>
<evidence type="ECO:0000313" key="10">
    <source>
        <dbReference type="EMBL" id="AIQ56959.1"/>
    </source>
</evidence>
<evidence type="ECO:0000256" key="2">
    <source>
        <dbReference type="ARBA" id="ARBA00022692"/>
    </source>
</evidence>
<dbReference type="PROSITE" id="PS50929">
    <property type="entry name" value="ABC_TM1F"/>
    <property type="match status" value="1"/>
</dbReference>
<dbReference type="InterPro" id="IPR039421">
    <property type="entry name" value="Type_1_exporter"/>
</dbReference>
<keyword evidence="6 7" id="KW-0472">Membrane</keyword>
<dbReference type="HOGENOM" id="CLU_000604_84_3_9"/>
<feature type="transmembrane region" description="Helical" evidence="7">
    <location>
        <begin position="55"/>
        <end position="81"/>
    </location>
</feature>
<dbReference type="Gene3D" id="3.40.50.300">
    <property type="entry name" value="P-loop containing nucleotide triphosphate hydrolases"/>
    <property type="match status" value="1"/>
</dbReference>
<sequence length="547" mass="62405">MRKLISILRLHIYGYKAYLIVAFILIFLVSFINMSHQYVFGILIDQLYYSKKIDVFLWIILAYLLVFLLGQAMHLGINYIWAKLQMGFLYNIRLNMFNKILSSKLAESERYDTGDLLKRINYDCGEIVSLIYHNIFYTLANTTKLLFGIGMMCYLNIEVGIVSIIIIPIITILTSKIKKNIKKEQASFHENESKLNTQLLEYAYSLNEIILQQAGDFFRKRILQTNKTVKQNDGNLLQLTNKHDVITECLLQGANVIIFFMASYYIIAGTSTVGQLVSLIAYFNTCKSLFRGLYQRRNLIARNILAIERVLDILMLESEIVHSSELQLKNVHSINAEKLGFHYKDNEDIINNFSLTLNEKGWVGLQGDNGKGKTTLLKLLIGLYHPTDGILTINDVSITEFTLKSIRDNIGVVWQESFVINDTIRDNILLGKENVSDEELNTLLKQVKLEKVISSLPDGLNTKLGTDGQSLSGGQLQRLMIARVLLNKPSILVLDEATSALDMDTENSVLNELLNIYQDKMIIWISHYNRNAHLCNKIVDIKAVGHE</sequence>
<dbReference type="GO" id="GO:0015421">
    <property type="term" value="F:ABC-type oligopeptide transporter activity"/>
    <property type="evidence" value="ECO:0007669"/>
    <property type="project" value="TreeGrafter"/>
</dbReference>
<keyword evidence="5 7" id="KW-1133">Transmembrane helix</keyword>
<dbReference type="InterPro" id="IPR027417">
    <property type="entry name" value="P-loop_NTPase"/>
</dbReference>
<evidence type="ECO:0000256" key="7">
    <source>
        <dbReference type="SAM" id="Phobius"/>
    </source>
</evidence>
<proteinExistence type="predicted"/>
<dbReference type="InterPro" id="IPR011527">
    <property type="entry name" value="ABC1_TM_dom"/>
</dbReference>
<dbReference type="PROSITE" id="PS50893">
    <property type="entry name" value="ABC_TRANSPORTER_2"/>
    <property type="match status" value="1"/>
</dbReference>
<dbReference type="PANTHER" id="PTHR43394">
    <property type="entry name" value="ATP-DEPENDENT PERMEASE MDL1, MITOCHONDRIAL"/>
    <property type="match status" value="1"/>
</dbReference>
<organism evidence="10 11">
    <name type="scientific">Paenibacillus borealis</name>
    <dbReference type="NCBI Taxonomy" id="160799"/>
    <lineage>
        <taxon>Bacteria</taxon>
        <taxon>Bacillati</taxon>
        <taxon>Bacillota</taxon>
        <taxon>Bacilli</taxon>
        <taxon>Bacillales</taxon>
        <taxon>Paenibacillaceae</taxon>
        <taxon>Paenibacillus</taxon>
    </lineage>
</organism>
<evidence type="ECO:0008006" key="12">
    <source>
        <dbReference type="Google" id="ProtNLM"/>
    </source>
</evidence>
<dbReference type="InterPro" id="IPR003593">
    <property type="entry name" value="AAA+_ATPase"/>
</dbReference>